<protein>
    <recommendedName>
        <fullName evidence="4">DUF2065 domain-containing protein</fullName>
    </recommendedName>
</protein>
<reference evidence="2 3" key="1">
    <citation type="submission" date="2020-08" db="EMBL/GenBank/DDBJ databases">
        <title>Genomic Encyclopedia of Type Strains, Phase IV (KMG-IV): sequencing the most valuable type-strain genomes for metagenomic binning, comparative biology and taxonomic classification.</title>
        <authorList>
            <person name="Goeker M."/>
        </authorList>
    </citation>
    <scope>NUCLEOTIDE SEQUENCE [LARGE SCALE GENOMIC DNA]</scope>
    <source>
        <strain evidence="2 3">DSM 23958</strain>
    </source>
</reference>
<dbReference type="Pfam" id="PF09838">
    <property type="entry name" value="DUF2065"/>
    <property type="match status" value="1"/>
</dbReference>
<organism evidence="2 3">
    <name type="scientific">Inhella inkyongensis</name>
    <dbReference type="NCBI Taxonomy" id="392593"/>
    <lineage>
        <taxon>Bacteria</taxon>
        <taxon>Pseudomonadati</taxon>
        <taxon>Pseudomonadota</taxon>
        <taxon>Betaproteobacteria</taxon>
        <taxon>Burkholderiales</taxon>
        <taxon>Sphaerotilaceae</taxon>
        <taxon>Inhella</taxon>
    </lineage>
</organism>
<keyword evidence="1" id="KW-0472">Membrane</keyword>
<dbReference type="AlphaFoldDB" id="A0A840S4J8"/>
<evidence type="ECO:0000256" key="1">
    <source>
        <dbReference type="SAM" id="Phobius"/>
    </source>
</evidence>
<keyword evidence="3" id="KW-1185">Reference proteome</keyword>
<dbReference type="PANTHER" id="PTHR38602">
    <property type="entry name" value="INNER MEMBRANE PROTEIN-RELATED"/>
    <property type="match status" value="1"/>
</dbReference>
<accession>A0A840S4J8</accession>
<feature type="transmembrane region" description="Helical" evidence="1">
    <location>
        <begin position="40"/>
        <end position="59"/>
    </location>
</feature>
<keyword evidence="1" id="KW-1133">Transmembrane helix</keyword>
<evidence type="ECO:0000313" key="2">
    <source>
        <dbReference type="EMBL" id="MBB5203744.1"/>
    </source>
</evidence>
<dbReference type="PANTHER" id="PTHR38602:SF1">
    <property type="entry name" value="INNER MEMBRANE PROTEIN"/>
    <property type="match status" value="1"/>
</dbReference>
<gene>
    <name evidence="2" type="ORF">HNQ51_001037</name>
</gene>
<evidence type="ECO:0000313" key="3">
    <source>
        <dbReference type="Proteomes" id="UP000554837"/>
    </source>
</evidence>
<proteinExistence type="predicted"/>
<dbReference type="Proteomes" id="UP000554837">
    <property type="component" value="Unassembled WGS sequence"/>
</dbReference>
<dbReference type="RefSeq" id="WP_138857223.1">
    <property type="nucleotide sequence ID" value="NZ_CP040709.1"/>
</dbReference>
<sequence length="60" mass="6514">MEGLGLALALMLVVEGLMPLLGPGQWRAMFSRLLQLSDGQLRFIGLMSVVVGLGLMLLMR</sequence>
<comment type="caution">
    <text evidence="2">The sequence shown here is derived from an EMBL/GenBank/DDBJ whole genome shotgun (WGS) entry which is preliminary data.</text>
</comment>
<name>A0A840S4J8_9BURK</name>
<dbReference type="EMBL" id="JACHHO010000001">
    <property type="protein sequence ID" value="MBB5203744.1"/>
    <property type="molecule type" value="Genomic_DNA"/>
</dbReference>
<keyword evidence="1" id="KW-0812">Transmembrane</keyword>
<dbReference type="InterPro" id="IPR019201">
    <property type="entry name" value="DUF2065"/>
</dbReference>
<evidence type="ECO:0008006" key="4">
    <source>
        <dbReference type="Google" id="ProtNLM"/>
    </source>
</evidence>